<feature type="binding site" evidence="3">
    <location>
        <position position="103"/>
    </location>
    <ligand>
        <name>Zn(2+)</name>
        <dbReference type="ChEBI" id="CHEBI:29105"/>
    </ligand>
</feature>
<dbReference type="InterPro" id="IPR046457">
    <property type="entry name" value="PMI_typeI_cat"/>
</dbReference>
<evidence type="ECO:0000259" key="5">
    <source>
        <dbReference type="Pfam" id="PF20511"/>
    </source>
</evidence>
<keyword evidence="2 3" id="KW-0862">Zinc</keyword>
<dbReference type="InterPro" id="IPR014710">
    <property type="entry name" value="RmlC-like_jellyroll"/>
</dbReference>
<keyword evidence="6" id="KW-0413">Isomerase</keyword>
<feature type="binding site" evidence="3">
    <location>
        <position position="177"/>
    </location>
    <ligand>
        <name>Zn(2+)</name>
        <dbReference type="ChEBI" id="CHEBI:29105"/>
    </ligand>
</feature>
<reference evidence="6 7" key="1">
    <citation type="submission" date="2018-06" db="EMBL/GenBank/DDBJ databases">
        <title>Genomic Encyclopedia of Type Strains, Phase IV (KMG-IV): sequencing the most valuable type-strain genomes for metagenomic binning, comparative biology and taxonomic classification.</title>
        <authorList>
            <person name="Goeker M."/>
        </authorList>
    </citation>
    <scope>NUCLEOTIDE SEQUENCE [LARGE SCALE GENOMIC DNA]</scope>
    <source>
        <strain evidence="6 7">DSM 25532</strain>
    </source>
</reference>
<evidence type="ECO:0000256" key="2">
    <source>
        <dbReference type="ARBA" id="ARBA00022833"/>
    </source>
</evidence>
<dbReference type="PIRSF" id="PIRSF036894">
    <property type="entry name" value="PMI_Firm_short"/>
    <property type="match status" value="1"/>
</dbReference>
<dbReference type="AlphaFoldDB" id="A0A366HWI1"/>
<evidence type="ECO:0000256" key="3">
    <source>
        <dbReference type="PIRSR" id="PIRSR036894-1"/>
    </source>
</evidence>
<dbReference type="Gene3D" id="2.60.120.10">
    <property type="entry name" value="Jelly Rolls"/>
    <property type="match status" value="1"/>
</dbReference>
<comment type="caution">
    <text evidence="6">The sequence shown here is derived from an EMBL/GenBank/DDBJ whole genome shotgun (WGS) entry which is preliminary data.</text>
</comment>
<comment type="cofactor">
    <cofactor evidence="3">
        <name>Zn(2+)</name>
        <dbReference type="ChEBI" id="CHEBI:29105"/>
    </cofactor>
    <text evidence="3">Binds 1 zinc ion per subunit.</text>
</comment>
<keyword evidence="7" id="KW-1185">Reference proteome</keyword>
<gene>
    <name evidence="6" type="ORF">DES53_101734</name>
</gene>
<feature type="active site" evidence="4">
    <location>
        <position position="197"/>
    </location>
</feature>
<dbReference type="Pfam" id="PF20511">
    <property type="entry name" value="PMI_typeI_cat"/>
    <property type="match status" value="1"/>
</dbReference>
<dbReference type="RefSeq" id="WP_113956822.1">
    <property type="nucleotide sequence ID" value="NZ_QNRR01000001.1"/>
</dbReference>
<dbReference type="InterPro" id="IPR011051">
    <property type="entry name" value="RmlC_Cupin_sf"/>
</dbReference>
<name>A0A366HWI1_9BACT</name>
<sequence>MTPPLRFQPLYQTRVWGGRRLESVLGRELPDAQPYGESWELCDRVEHQSRVMGGVYEGLSLHDLWTQHRERVFGRRYVNHPAERFPMLLKVLDCEDVLSLQVHPPASIAARLGGEPKTEMWYVMDASPRATIYAGLRAGVTRDDFVRALDVGQVAELVHRVRPRKDQFMFVESGRLHALGAGLMVYEIQQNSDTTYRVFDWNRVGLDGKPRELHVPASLASIDFADVEPALQESGPEGTLASCPWFDVCTADALAGESVPLKTPEDFVCIAVMEGSVDLEGVVAGKGSLLLVPPVDSKDPLRAVTAVSDSRWLEIRLP</sequence>
<dbReference type="EMBL" id="QNRR01000001">
    <property type="protein sequence ID" value="RBP47934.1"/>
    <property type="molecule type" value="Genomic_DNA"/>
</dbReference>
<accession>A0A366HWI1</accession>
<organism evidence="6 7">
    <name type="scientific">Roseimicrobium gellanilyticum</name>
    <dbReference type="NCBI Taxonomy" id="748857"/>
    <lineage>
        <taxon>Bacteria</taxon>
        <taxon>Pseudomonadati</taxon>
        <taxon>Verrucomicrobiota</taxon>
        <taxon>Verrucomicrobiia</taxon>
        <taxon>Verrucomicrobiales</taxon>
        <taxon>Verrucomicrobiaceae</taxon>
        <taxon>Roseimicrobium</taxon>
    </lineage>
</organism>
<dbReference type="GO" id="GO:0008270">
    <property type="term" value="F:zinc ion binding"/>
    <property type="evidence" value="ECO:0007669"/>
    <property type="project" value="InterPro"/>
</dbReference>
<dbReference type="GO" id="GO:0005975">
    <property type="term" value="P:carbohydrate metabolic process"/>
    <property type="evidence" value="ECO:0007669"/>
    <property type="project" value="InterPro"/>
</dbReference>
<dbReference type="SUPFAM" id="SSF51182">
    <property type="entry name" value="RmlC-like cupins"/>
    <property type="match status" value="1"/>
</dbReference>
<feature type="domain" description="Phosphomannose isomerase type I catalytic" evidence="5">
    <location>
        <begin position="6"/>
        <end position="111"/>
    </location>
</feature>
<dbReference type="InterPro" id="IPR014628">
    <property type="entry name" value="Man6P_isomerase_Firm_short"/>
</dbReference>
<dbReference type="OrthoDB" id="9808275at2"/>
<evidence type="ECO:0000313" key="7">
    <source>
        <dbReference type="Proteomes" id="UP000253426"/>
    </source>
</evidence>
<protein>
    <submittedName>
        <fullName evidence="6">Mannose-6-phosphate isomerase type 1</fullName>
    </submittedName>
</protein>
<dbReference type="PANTHER" id="PTHR42742">
    <property type="entry name" value="TRANSCRIPTIONAL REPRESSOR MPRA"/>
    <property type="match status" value="1"/>
</dbReference>
<evidence type="ECO:0000313" key="6">
    <source>
        <dbReference type="EMBL" id="RBP47934.1"/>
    </source>
</evidence>
<dbReference type="Proteomes" id="UP000253426">
    <property type="component" value="Unassembled WGS sequence"/>
</dbReference>
<dbReference type="PANTHER" id="PTHR42742:SF3">
    <property type="entry name" value="FRUCTOKINASE"/>
    <property type="match status" value="1"/>
</dbReference>
<proteinExistence type="predicted"/>
<keyword evidence="1 3" id="KW-0479">Metal-binding</keyword>
<evidence type="ECO:0000256" key="1">
    <source>
        <dbReference type="ARBA" id="ARBA00022723"/>
    </source>
</evidence>
<dbReference type="CDD" id="cd07010">
    <property type="entry name" value="cupin_PMI_type_I_N_bac"/>
    <property type="match status" value="1"/>
</dbReference>
<evidence type="ECO:0000256" key="4">
    <source>
        <dbReference type="PIRSR" id="PIRSR036894-2"/>
    </source>
</evidence>
<dbReference type="InterPro" id="IPR051804">
    <property type="entry name" value="Carb_Metab_Reg_Kinase/Isom"/>
</dbReference>
<dbReference type="GO" id="GO:0004476">
    <property type="term" value="F:mannose-6-phosphate isomerase activity"/>
    <property type="evidence" value="ECO:0007669"/>
    <property type="project" value="InterPro"/>
</dbReference>
<feature type="binding site" evidence="3">
    <location>
        <position position="119"/>
    </location>
    <ligand>
        <name>Zn(2+)</name>
        <dbReference type="ChEBI" id="CHEBI:29105"/>
    </ligand>
</feature>